<protein>
    <recommendedName>
        <fullName evidence="3">Tectonin beta-propeller repeat-containing protein</fullName>
    </recommendedName>
</protein>
<feature type="non-terminal residue" evidence="1">
    <location>
        <position position="1"/>
    </location>
</feature>
<dbReference type="SMART" id="SM00706">
    <property type="entry name" value="TECPR"/>
    <property type="match status" value="3"/>
</dbReference>
<keyword evidence="2" id="KW-1185">Reference proteome</keyword>
<dbReference type="InterPro" id="IPR006624">
    <property type="entry name" value="Beta-propeller_rpt_TECPR"/>
</dbReference>
<dbReference type="Proteomes" id="UP000728032">
    <property type="component" value="Unassembled WGS sequence"/>
</dbReference>
<evidence type="ECO:0000313" key="1">
    <source>
        <dbReference type="EMBL" id="CAD7662370.1"/>
    </source>
</evidence>
<dbReference type="EMBL" id="OC942309">
    <property type="protein sequence ID" value="CAD7662370.1"/>
    <property type="molecule type" value="Genomic_DNA"/>
</dbReference>
<dbReference type="EMBL" id="CAJPVJ010027484">
    <property type="protein sequence ID" value="CAG2179506.1"/>
    <property type="molecule type" value="Genomic_DNA"/>
</dbReference>
<proteinExistence type="predicted"/>
<gene>
    <name evidence="1" type="ORF">ONB1V03_LOCUS18930</name>
</gene>
<sequence length="396" mass="43533">SWVIVEVPVGWEVNQISCGPTGLVWTVAWDGSALVRTGINRDNVCGNNWVKVEAPNESKLMQVSVGVDSVWALTRDGKVWFRKGIRGLNSGHNDNCAVGLGWVEMFQEMSLLSVTSNDQTQAWIWISASSCALNSDSYLQFSYASHDSQTSLDISLGSSLGKEQSICSEECEWRSNILMQLNKRYEIEMKDFMSVYQKAIESGVWIKSGTCFVAKSDKTVTNWCPGLLELERQGVERTTESGSLTISYSNSSQKIKVNKKVLNLAEISCAFIGSSENSMYSISNCLVIIANNFIAKIKFQTDTELDDWLATINLVCGDLHTINGTTGIPGARILCVTNKGDLYVGHQLSADNIFYYLLSGGHFNSVTACLGVVWALSYDHVLFVHNNGSGGGVYKD</sequence>
<evidence type="ECO:0000313" key="2">
    <source>
        <dbReference type="Proteomes" id="UP000728032"/>
    </source>
</evidence>
<reference evidence="1" key="1">
    <citation type="submission" date="2020-11" db="EMBL/GenBank/DDBJ databases">
        <authorList>
            <person name="Tran Van P."/>
        </authorList>
    </citation>
    <scope>NUCLEOTIDE SEQUENCE</scope>
</reference>
<dbReference type="AlphaFoldDB" id="A0A7R9QYW1"/>
<dbReference type="PANTHER" id="PTHR23250">
    <property type="entry name" value="DYSFERLIN-RELATED"/>
    <property type="match status" value="1"/>
</dbReference>
<dbReference type="OrthoDB" id="72441at2759"/>
<feature type="non-terminal residue" evidence="1">
    <location>
        <position position="396"/>
    </location>
</feature>
<organism evidence="1">
    <name type="scientific">Oppiella nova</name>
    <dbReference type="NCBI Taxonomy" id="334625"/>
    <lineage>
        <taxon>Eukaryota</taxon>
        <taxon>Metazoa</taxon>
        <taxon>Ecdysozoa</taxon>
        <taxon>Arthropoda</taxon>
        <taxon>Chelicerata</taxon>
        <taxon>Arachnida</taxon>
        <taxon>Acari</taxon>
        <taxon>Acariformes</taxon>
        <taxon>Sarcoptiformes</taxon>
        <taxon>Oribatida</taxon>
        <taxon>Brachypylina</taxon>
        <taxon>Oppioidea</taxon>
        <taxon>Oppiidae</taxon>
        <taxon>Oppiella</taxon>
    </lineage>
</organism>
<accession>A0A7R9QYW1</accession>
<evidence type="ECO:0008006" key="3">
    <source>
        <dbReference type="Google" id="ProtNLM"/>
    </source>
</evidence>
<dbReference type="Pfam" id="PF06462">
    <property type="entry name" value="Hyd_WA"/>
    <property type="match status" value="2"/>
</dbReference>
<dbReference type="PANTHER" id="PTHR23250:SF1">
    <property type="entry name" value="TECTONIN BETA-PROPELLER REPEAT-CONTAINING PROTEIN 1"/>
    <property type="match status" value="1"/>
</dbReference>
<dbReference type="InterPro" id="IPR051513">
    <property type="entry name" value="Tectonin_beta-prop"/>
</dbReference>
<name>A0A7R9QYW1_9ACAR</name>